<dbReference type="GO" id="GO:0016705">
    <property type="term" value="F:oxidoreductase activity, acting on paired donors, with incorporation or reduction of molecular oxygen"/>
    <property type="evidence" value="ECO:0007669"/>
    <property type="project" value="InterPro"/>
</dbReference>
<keyword evidence="3 9" id="KW-0349">Heme</keyword>
<dbReference type="AlphaFoldDB" id="A0AA43ZEP9"/>
<accession>A0AA43ZEP9</accession>
<organism evidence="10 11">
    <name type="scientific">Ferranicluibacter rubi</name>
    <dbReference type="NCBI Taxonomy" id="2715133"/>
    <lineage>
        <taxon>Bacteria</taxon>
        <taxon>Pseudomonadati</taxon>
        <taxon>Pseudomonadota</taxon>
        <taxon>Alphaproteobacteria</taxon>
        <taxon>Hyphomicrobiales</taxon>
        <taxon>Rhizobiaceae</taxon>
        <taxon>Ferranicluibacter</taxon>
    </lineage>
</organism>
<evidence type="ECO:0000256" key="5">
    <source>
        <dbReference type="ARBA" id="ARBA00023002"/>
    </source>
</evidence>
<comment type="similarity">
    <text evidence="2 9">Belongs to the cytochrome P450 family.</text>
</comment>
<evidence type="ECO:0000313" key="11">
    <source>
        <dbReference type="Proteomes" id="UP001155840"/>
    </source>
</evidence>
<dbReference type="GO" id="GO:0004497">
    <property type="term" value="F:monooxygenase activity"/>
    <property type="evidence" value="ECO:0007669"/>
    <property type="project" value="UniProtKB-KW"/>
</dbReference>
<evidence type="ECO:0000256" key="6">
    <source>
        <dbReference type="ARBA" id="ARBA00023004"/>
    </source>
</evidence>
<evidence type="ECO:0000256" key="9">
    <source>
        <dbReference type="RuleBase" id="RU000461"/>
    </source>
</evidence>
<dbReference type="InterPro" id="IPR036396">
    <property type="entry name" value="Cyt_P450_sf"/>
</dbReference>
<dbReference type="GO" id="GO:0005506">
    <property type="term" value="F:iron ion binding"/>
    <property type="evidence" value="ECO:0007669"/>
    <property type="project" value="InterPro"/>
</dbReference>
<keyword evidence="7 9" id="KW-0503">Monooxygenase</keyword>
<name>A0AA43ZEP9_9HYPH</name>
<dbReference type="InterPro" id="IPR002397">
    <property type="entry name" value="Cyt_P450_B"/>
</dbReference>
<keyword evidence="4 9" id="KW-0479">Metal-binding</keyword>
<dbReference type="GO" id="GO:0020037">
    <property type="term" value="F:heme binding"/>
    <property type="evidence" value="ECO:0007669"/>
    <property type="project" value="InterPro"/>
</dbReference>
<sequence length="421" mass="47341">MPTATLSAPSPAIIDAATRRVRLDIRDPAFYRDPLPTYAALHAACPAFYWEEPGQWFFTGYDQVNALLRDRRFGRQILHVATREELGLPDPKPHLADFDRLEHHSLLELEPPAHTRLRTLVNRAFISRHVEALRPEIAALCHRLIDGFERDGRVELLKTYAEIVPVTVIARMLGVPLDMTPSLLDWSHRMVKMYVFNPSEETEHDANRASAEFDAYLRGIIAWKRDNPADDLLTHMITSEKDGERLTDDELVSTAVLLLNAGHEATVHQLGNAVATILQTGADPAALFADDTATERTVEECMRYAAPLHIFQRHALSDIELEDGITLKKGDRIGLMLAGANVDPRRFSDPSTFRPDRNEGPHLSFGAGIHFCIGAPLARLELKLSLPILFERLPALRLAETPVFKDSYHFHGLERLDLAWG</sequence>
<dbReference type="PANTHER" id="PTHR46696">
    <property type="entry name" value="P450, PUTATIVE (EUROFUNG)-RELATED"/>
    <property type="match status" value="1"/>
</dbReference>
<evidence type="ECO:0000256" key="2">
    <source>
        <dbReference type="ARBA" id="ARBA00010617"/>
    </source>
</evidence>
<evidence type="ECO:0000256" key="1">
    <source>
        <dbReference type="ARBA" id="ARBA00001971"/>
    </source>
</evidence>
<evidence type="ECO:0000256" key="3">
    <source>
        <dbReference type="ARBA" id="ARBA00022617"/>
    </source>
</evidence>
<keyword evidence="11" id="KW-1185">Reference proteome</keyword>
<dbReference type="Pfam" id="PF00067">
    <property type="entry name" value="p450"/>
    <property type="match status" value="2"/>
</dbReference>
<dbReference type="FunFam" id="1.10.630.10:FF:000018">
    <property type="entry name" value="Cytochrome P450 monooxygenase"/>
    <property type="match status" value="1"/>
</dbReference>
<dbReference type="CDD" id="cd20625">
    <property type="entry name" value="CYP164-like"/>
    <property type="match status" value="1"/>
</dbReference>
<dbReference type="SUPFAM" id="SSF48264">
    <property type="entry name" value="Cytochrome P450"/>
    <property type="match status" value="1"/>
</dbReference>
<dbReference type="Gene3D" id="1.10.630.10">
    <property type="entry name" value="Cytochrome P450"/>
    <property type="match status" value="1"/>
</dbReference>
<comment type="function">
    <text evidence="8">Cytochromes P450 are a group of heme-thiolate monooxygenases. They oxidize a variety of structurally unrelated compounds, including steroids, fatty acids, and xenobiotics.</text>
</comment>
<dbReference type="InterPro" id="IPR001128">
    <property type="entry name" value="Cyt_P450"/>
</dbReference>
<proteinExistence type="inferred from homology"/>
<dbReference type="PRINTS" id="PR00359">
    <property type="entry name" value="BP450"/>
</dbReference>
<evidence type="ECO:0000256" key="7">
    <source>
        <dbReference type="ARBA" id="ARBA00023033"/>
    </source>
</evidence>
<dbReference type="InterPro" id="IPR017972">
    <property type="entry name" value="Cyt_P450_CS"/>
</dbReference>
<comment type="caution">
    <text evidence="10">The sequence shown here is derived from an EMBL/GenBank/DDBJ whole genome shotgun (WGS) entry which is preliminary data.</text>
</comment>
<gene>
    <name evidence="10" type="ORF">G8E10_05040</name>
</gene>
<dbReference type="PROSITE" id="PS00086">
    <property type="entry name" value="CYTOCHROME_P450"/>
    <property type="match status" value="1"/>
</dbReference>
<dbReference type="EMBL" id="JAANCM010000002">
    <property type="protein sequence ID" value="NHT75121.1"/>
    <property type="molecule type" value="Genomic_DNA"/>
</dbReference>
<protein>
    <submittedName>
        <fullName evidence="10">Cytochrome P450</fullName>
    </submittedName>
</protein>
<reference evidence="10" key="1">
    <citation type="submission" date="2020-03" db="EMBL/GenBank/DDBJ databases">
        <title>Ferranicluibacter endophyticum gen. nov., sp. nov., a new genus isolated from Rubus ulmifolius Schott. stem.</title>
        <authorList>
            <person name="Roca-Couso R."/>
            <person name="Flores-Felix J.D."/>
            <person name="Igual J.M."/>
            <person name="Rivas R."/>
        </authorList>
    </citation>
    <scope>NUCLEOTIDE SEQUENCE</scope>
    <source>
        <strain evidence="10">CRRU44</strain>
    </source>
</reference>
<comment type="cofactor">
    <cofactor evidence="1">
        <name>heme</name>
        <dbReference type="ChEBI" id="CHEBI:30413"/>
    </cofactor>
</comment>
<evidence type="ECO:0000256" key="4">
    <source>
        <dbReference type="ARBA" id="ARBA00022723"/>
    </source>
</evidence>
<keyword evidence="6 9" id="KW-0408">Iron</keyword>
<keyword evidence="5 9" id="KW-0560">Oxidoreductase</keyword>
<dbReference type="PANTHER" id="PTHR46696:SF1">
    <property type="entry name" value="CYTOCHROME P450 YJIB-RELATED"/>
    <property type="match status" value="1"/>
</dbReference>
<dbReference type="Proteomes" id="UP001155840">
    <property type="component" value="Unassembled WGS sequence"/>
</dbReference>
<dbReference type="RefSeq" id="WP_167127560.1">
    <property type="nucleotide sequence ID" value="NZ_JAANCM010000002.1"/>
</dbReference>
<evidence type="ECO:0000256" key="8">
    <source>
        <dbReference type="ARBA" id="ARBA00043906"/>
    </source>
</evidence>
<evidence type="ECO:0000313" key="10">
    <source>
        <dbReference type="EMBL" id="NHT75121.1"/>
    </source>
</evidence>